<dbReference type="AlphaFoldDB" id="A0A8H6HKN8"/>
<accession>A0A8H6HKN8</accession>
<comment type="caution">
    <text evidence="1">The sequence shown here is derived from an EMBL/GenBank/DDBJ whole genome shotgun (WGS) entry which is preliminary data.</text>
</comment>
<gene>
    <name evidence="1" type="ORF">DFP72DRAFT_819814</name>
</gene>
<dbReference type="Proteomes" id="UP000521943">
    <property type="component" value="Unassembled WGS sequence"/>
</dbReference>
<name>A0A8H6HKN8_9AGAR</name>
<reference evidence="1 2" key="1">
    <citation type="submission" date="2020-07" db="EMBL/GenBank/DDBJ databases">
        <title>Comparative genomics of pyrophilous fungi reveals a link between fire events and developmental genes.</title>
        <authorList>
            <consortium name="DOE Joint Genome Institute"/>
            <person name="Steindorff A.S."/>
            <person name="Carver A."/>
            <person name="Calhoun S."/>
            <person name="Stillman K."/>
            <person name="Liu H."/>
            <person name="Lipzen A."/>
            <person name="Pangilinan J."/>
            <person name="Labutti K."/>
            <person name="Bruns T.D."/>
            <person name="Grigoriev I.V."/>
        </authorList>
    </citation>
    <scope>NUCLEOTIDE SEQUENCE [LARGE SCALE GENOMIC DNA]</scope>
    <source>
        <strain evidence="1 2">CBS 144469</strain>
    </source>
</reference>
<dbReference type="OrthoDB" id="3256444at2759"/>
<organism evidence="1 2">
    <name type="scientific">Ephemerocybe angulata</name>
    <dbReference type="NCBI Taxonomy" id="980116"/>
    <lineage>
        <taxon>Eukaryota</taxon>
        <taxon>Fungi</taxon>
        <taxon>Dikarya</taxon>
        <taxon>Basidiomycota</taxon>
        <taxon>Agaricomycotina</taxon>
        <taxon>Agaricomycetes</taxon>
        <taxon>Agaricomycetidae</taxon>
        <taxon>Agaricales</taxon>
        <taxon>Agaricineae</taxon>
        <taxon>Psathyrellaceae</taxon>
        <taxon>Ephemerocybe</taxon>
    </lineage>
</organism>
<sequence length="175" mass="20075">MGEYVLVLLSIDLCLTNDFRKFLTAEVTTLRRHIEAHHARRYNKWCTKSGFVTMLPKAVRARKEAALSEAASTQQTLDGHVVPTQPAPNIIKYSDALFQEAAEEWLISTHQPIDALSHPKFHELIEVAARATNGVKIPEKRAVRDGIIQRFRKNVADLRKRFNVFIHTFVTWIMQ</sequence>
<dbReference type="EMBL" id="JACGCI010000068">
    <property type="protein sequence ID" value="KAF6748785.1"/>
    <property type="molecule type" value="Genomic_DNA"/>
</dbReference>
<keyword evidence="2" id="KW-1185">Reference proteome</keyword>
<proteinExistence type="predicted"/>
<evidence type="ECO:0000313" key="1">
    <source>
        <dbReference type="EMBL" id="KAF6748785.1"/>
    </source>
</evidence>
<protein>
    <submittedName>
        <fullName evidence="1">Uncharacterized protein</fullName>
    </submittedName>
</protein>
<evidence type="ECO:0000313" key="2">
    <source>
        <dbReference type="Proteomes" id="UP000521943"/>
    </source>
</evidence>